<dbReference type="Proteomes" id="UP001597479">
    <property type="component" value="Unassembled WGS sequence"/>
</dbReference>
<gene>
    <name evidence="5" type="ORF">ACFS27_26180</name>
</gene>
<evidence type="ECO:0000256" key="2">
    <source>
        <dbReference type="SAM" id="MobiDB-lite"/>
    </source>
</evidence>
<keyword evidence="6" id="KW-1185">Reference proteome</keyword>
<evidence type="ECO:0000259" key="4">
    <source>
        <dbReference type="Pfam" id="PF12849"/>
    </source>
</evidence>
<feature type="compositionally biased region" description="Polar residues" evidence="2">
    <location>
        <begin position="447"/>
        <end position="462"/>
    </location>
</feature>
<dbReference type="InterPro" id="IPR024370">
    <property type="entry name" value="PBP_domain"/>
</dbReference>
<dbReference type="CDD" id="cd13565">
    <property type="entry name" value="PBP2_PstS"/>
    <property type="match status" value="1"/>
</dbReference>
<keyword evidence="3" id="KW-0472">Membrane</keyword>
<feature type="compositionally biased region" description="Polar residues" evidence="2">
    <location>
        <begin position="417"/>
        <end position="432"/>
    </location>
</feature>
<dbReference type="PANTHER" id="PTHR42996:SF1">
    <property type="entry name" value="PHOSPHATE-BINDING PROTEIN PSTS"/>
    <property type="match status" value="1"/>
</dbReference>
<evidence type="ECO:0000313" key="6">
    <source>
        <dbReference type="Proteomes" id="UP001597479"/>
    </source>
</evidence>
<dbReference type="EMBL" id="JBHUOG010000002">
    <property type="protein sequence ID" value="MFD2797073.1"/>
    <property type="molecule type" value="Genomic_DNA"/>
</dbReference>
<keyword evidence="3" id="KW-0812">Transmembrane</keyword>
<dbReference type="InterPro" id="IPR050962">
    <property type="entry name" value="Phosphate-bind_PstS"/>
</dbReference>
<comment type="caution">
    <text evidence="5">The sequence shown here is derived from an EMBL/GenBank/DDBJ whole genome shotgun (WGS) entry which is preliminary data.</text>
</comment>
<feature type="compositionally biased region" description="Gly residues" evidence="2">
    <location>
        <begin position="479"/>
        <end position="535"/>
    </location>
</feature>
<dbReference type="PANTHER" id="PTHR42996">
    <property type="entry name" value="PHOSPHATE-BINDING PROTEIN PSTS"/>
    <property type="match status" value="1"/>
</dbReference>
<dbReference type="RefSeq" id="WP_377189762.1">
    <property type="nucleotide sequence ID" value="NZ_JBHUOG010000002.1"/>
</dbReference>
<evidence type="ECO:0000313" key="5">
    <source>
        <dbReference type="EMBL" id="MFD2797073.1"/>
    </source>
</evidence>
<proteinExistence type="inferred from homology"/>
<evidence type="ECO:0000256" key="1">
    <source>
        <dbReference type="ARBA" id="ARBA00008725"/>
    </source>
</evidence>
<feature type="region of interest" description="Disordered" evidence="2">
    <location>
        <begin position="417"/>
        <end position="538"/>
    </location>
</feature>
<comment type="similarity">
    <text evidence="1">Belongs to the PstS family.</text>
</comment>
<evidence type="ECO:0000256" key="3">
    <source>
        <dbReference type="SAM" id="Phobius"/>
    </source>
</evidence>
<dbReference type="SUPFAM" id="SSF53850">
    <property type="entry name" value="Periplasmic binding protein-like II"/>
    <property type="match status" value="1"/>
</dbReference>
<dbReference type="Gene3D" id="3.40.190.10">
    <property type="entry name" value="Periplasmic binding protein-like II"/>
    <property type="match status" value="2"/>
</dbReference>
<keyword evidence="3" id="KW-1133">Transmembrane helix</keyword>
<feature type="domain" description="PBP" evidence="4">
    <location>
        <begin position="50"/>
        <end position="376"/>
    </location>
</feature>
<dbReference type="Pfam" id="PF12849">
    <property type="entry name" value="PBP_like_2"/>
    <property type="match status" value="1"/>
</dbReference>
<feature type="transmembrane region" description="Helical" evidence="3">
    <location>
        <begin position="562"/>
        <end position="581"/>
    </location>
</feature>
<reference evidence="6" key="1">
    <citation type="journal article" date="2019" name="Int. J. Syst. Evol. Microbiol.">
        <title>The Global Catalogue of Microorganisms (GCM) 10K type strain sequencing project: providing services to taxonomists for standard genome sequencing and annotation.</title>
        <authorList>
            <consortium name="The Broad Institute Genomics Platform"/>
            <consortium name="The Broad Institute Genome Sequencing Center for Infectious Disease"/>
            <person name="Wu L."/>
            <person name="Ma J."/>
        </authorList>
    </citation>
    <scope>NUCLEOTIDE SEQUENCE [LARGE SCALE GENOMIC DNA]</scope>
    <source>
        <strain evidence="6">CCM 7044</strain>
    </source>
</reference>
<protein>
    <submittedName>
        <fullName evidence="5">Phosphate ABC transporter substrate-binding protein PstS</fullName>
    </submittedName>
</protein>
<organism evidence="5 6">
    <name type="scientific">Promicromonospora vindobonensis</name>
    <dbReference type="NCBI Taxonomy" id="195748"/>
    <lineage>
        <taxon>Bacteria</taxon>
        <taxon>Bacillati</taxon>
        <taxon>Actinomycetota</taxon>
        <taxon>Actinomycetes</taxon>
        <taxon>Micrococcales</taxon>
        <taxon>Promicromonosporaceae</taxon>
        <taxon>Promicromonospora</taxon>
    </lineage>
</organism>
<accession>A0ABW5VZI6</accession>
<name>A0ABW5VZI6_9MICO</name>
<sequence length="610" mass="62245">MTATTSRRALRVRALVAGLGVLLVIAGAVVPAGAAAGATPQQMAARQAAPAAVGTVHAPINGAGSTWSANALQQWIRNVWSNYQWKITYSESGSTQGRNSFANGTADFGVSEIPYAIANSNEGDVRPDRDFAYMPIVAGGTAFMYNLQVGGKRVTNLRLSGDTIAQIFTGEITRWDHAKIKEDNPQLALPGIPIVPVVRSDGSGATAQFSIWMRDEQTRVWDAYCSKVNRPMINGHCGVTSNYPVAPGSGFVSRAGSNGVAGYVAQSHAVGAITFVEYSYALNSGFPVAKMLNRSGYYTEPTAANVAVALLRAKINENKSSPDYLTQNLEDVYSFNDRRVYPLSSYSYIILPTSQVAGFTVDKGLTLADFGAYFLCEGQQQADTLGYSPLPINLVRAGQTQIQKIPGGDPVIKGINDCNNPTFSSDGTNQLANEAPYPPACDKKGPTQCTTGTGGSKDTPTAPSGGGAGGGDEGDESGGPDGGGPDGPGGGPDDDGPAGGGSGDGSAGGGGSGGGQGDDAGGGSSVDAGSGGGGDAEVVDENTEPVLVAATPQTLPVAGGGFVPQLAMVGLGLVMILAAVLPPLVGKRARTALPVPRDRSLRAPSGGVTP</sequence>